<dbReference type="SUPFAM" id="SSF82171">
    <property type="entry name" value="DPP6 N-terminal domain-like"/>
    <property type="match status" value="1"/>
</dbReference>
<dbReference type="GO" id="GO:0006508">
    <property type="term" value="P:proteolysis"/>
    <property type="evidence" value="ECO:0007669"/>
    <property type="project" value="InterPro"/>
</dbReference>
<evidence type="ECO:0000313" key="5">
    <source>
        <dbReference type="Proteomes" id="UP000228987"/>
    </source>
</evidence>
<dbReference type="GO" id="GO:0004252">
    <property type="term" value="F:serine-type endopeptidase activity"/>
    <property type="evidence" value="ECO:0007669"/>
    <property type="project" value="TreeGrafter"/>
</dbReference>
<dbReference type="InterPro" id="IPR001375">
    <property type="entry name" value="Peptidase_S9_cat"/>
</dbReference>
<dbReference type="EMBL" id="NVWI01000001">
    <property type="protein sequence ID" value="PCJ43307.1"/>
    <property type="molecule type" value="Genomic_DNA"/>
</dbReference>
<evidence type="ECO:0000256" key="1">
    <source>
        <dbReference type="ARBA" id="ARBA00022801"/>
    </source>
</evidence>
<reference evidence="5" key="1">
    <citation type="submission" date="2017-08" db="EMBL/GenBank/DDBJ databases">
        <title>A dynamic microbial community with high functional redundancy inhabits the cold, oxic subseafloor aquifer.</title>
        <authorList>
            <person name="Tully B.J."/>
            <person name="Wheat C.G."/>
            <person name="Glazer B.T."/>
            <person name="Huber J.A."/>
        </authorList>
    </citation>
    <scope>NUCLEOTIDE SEQUENCE [LARGE SCALE GENOMIC DNA]</scope>
</reference>
<keyword evidence="1" id="KW-0378">Hydrolase</keyword>
<dbReference type="InterPro" id="IPR029058">
    <property type="entry name" value="AB_hydrolase_fold"/>
</dbReference>
<dbReference type="Gene3D" id="3.40.50.1820">
    <property type="entry name" value="alpha/beta hydrolase"/>
    <property type="match status" value="1"/>
</dbReference>
<dbReference type="PANTHER" id="PTHR42776">
    <property type="entry name" value="SERINE PEPTIDASE S9 FAMILY MEMBER"/>
    <property type="match status" value="1"/>
</dbReference>
<evidence type="ECO:0000259" key="3">
    <source>
        <dbReference type="Pfam" id="PF00326"/>
    </source>
</evidence>
<evidence type="ECO:0000256" key="2">
    <source>
        <dbReference type="SAM" id="SignalP"/>
    </source>
</evidence>
<sequence length="688" mass="77457">MKIKLLIFTLALFSLMPLSINAQPILEDYARLPEITSLVISPDGTKLAYIKNDPNQIMLMVVNLETGPALAMDFTKENAVAVDFTGNTHVLIYTKKSVPILNLFIDSLFATEGHARGDYGIARNSYLVDIERNSYDILTPGSEQYWYTPHFVSNSGSFISVHEGNNSISIPIFERRSRDSDNINKLETFSFRSGRSRAEELGNSNTIDWQVYSNGKAFIREDLSNEEDPLNNVAEDFYQIWLYEDGNETLLYEENIDVVPFKVVGTDTSRSLIYAIDETTDSGDTMLIQLSLSGEISENIFVRNGTDINKAIVDNRRIVHGVEYAGYRPSYEFFDQELDRNIQEAQSLFPENSVSLVSWADGFSKIVLFTSGNENSGTYYLYDRTNNSITFLASSYPSLTPDQVAEIEIFEYLSKDEMFIHGLLTWPQNIETRSSLPLIVFPHEGPQANVDFSFHWLAQYLARIGYLVFQPNFRGSTGFSNSYLNAGIGELGGSIQQDITDGVQNLIDQDIADPDNICIVGSGFGGYSALMGGVNEPTLYKCVIAISAVSDLVEMLDFKSQIIGDNHRSVEYWEDIIGINDFRDDVEFLRSISPINFVENITSNVLLIHNEGYFDPLFMLEKRIRDAYADSLMVPVTQSEGMLDALEGLDKNVSYVELEENLNWQDTSEARIDVLSNLSEFLNQNLSN</sequence>
<organism evidence="4 5">
    <name type="scientific">SAR86 cluster bacterium</name>
    <dbReference type="NCBI Taxonomy" id="2030880"/>
    <lineage>
        <taxon>Bacteria</taxon>
        <taxon>Pseudomonadati</taxon>
        <taxon>Pseudomonadota</taxon>
        <taxon>Gammaproteobacteria</taxon>
        <taxon>SAR86 cluster</taxon>
    </lineage>
</organism>
<feature type="chain" id="PRO_5012065556" description="Peptidase S9 prolyl oligopeptidase catalytic domain-containing protein" evidence="2">
    <location>
        <begin position="23"/>
        <end position="688"/>
    </location>
</feature>
<proteinExistence type="predicted"/>
<accession>A0A2A5CHE3</accession>
<name>A0A2A5CHE3_9GAMM</name>
<feature type="domain" description="Peptidase S9 prolyl oligopeptidase catalytic" evidence="3">
    <location>
        <begin position="453"/>
        <end position="609"/>
    </location>
</feature>
<protein>
    <recommendedName>
        <fullName evidence="3">Peptidase S9 prolyl oligopeptidase catalytic domain-containing protein</fullName>
    </recommendedName>
</protein>
<dbReference type="Proteomes" id="UP000228987">
    <property type="component" value="Unassembled WGS sequence"/>
</dbReference>
<gene>
    <name evidence="4" type="ORF">COA71_00040</name>
</gene>
<dbReference type="SUPFAM" id="SSF53474">
    <property type="entry name" value="alpha/beta-Hydrolases"/>
    <property type="match status" value="1"/>
</dbReference>
<comment type="caution">
    <text evidence="4">The sequence shown here is derived from an EMBL/GenBank/DDBJ whole genome shotgun (WGS) entry which is preliminary data.</text>
</comment>
<dbReference type="AlphaFoldDB" id="A0A2A5CHE3"/>
<dbReference type="Pfam" id="PF00326">
    <property type="entry name" value="Peptidase_S9"/>
    <property type="match status" value="1"/>
</dbReference>
<evidence type="ECO:0000313" key="4">
    <source>
        <dbReference type="EMBL" id="PCJ43307.1"/>
    </source>
</evidence>
<dbReference type="PANTHER" id="PTHR42776:SF27">
    <property type="entry name" value="DIPEPTIDYL PEPTIDASE FAMILY MEMBER 6"/>
    <property type="match status" value="1"/>
</dbReference>
<feature type="signal peptide" evidence="2">
    <location>
        <begin position="1"/>
        <end position="22"/>
    </location>
</feature>
<keyword evidence="2" id="KW-0732">Signal</keyword>